<evidence type="ECO:0000313" key="1">
    <source>
        <dbReference type="EMBL" id="KAK6185951.1"/>
    </source>
</evidence>
<comment type="caution">
    <text evidence="1">The sequence shown here is derived from an EMBL/GenBank/DDBJ whole genome shotgun (WGS) entry which is preliminary data.</text>
</comment>
<dbReference type="PANTHER" id="PTHR15396">
    <property type="entry name" value="RIBONUCLEASE P PROTEIN SUBUNIT P40"/>
    <property type="match status" value="1"/>
</dbReference>
<dbReference type="GO" id="GO:0000172">
    <property type="term" value="C:ribonuclease MRP complex"/>
    <property type="evidence" value="ECO:0007669"/>
    <property type="project" value="TreeGrafter"/>
</dbReference>
<accession>A0AAN8Q390</accession>
<reference evidence="1 2" key="1">
    <citation type="submission" date="2024-01" db="EMBL/GenBank/DDBJ databases">
        <title>The genome of the rayed Mediterranean limpet Patella caerulea (Linnaeus, 1758).</title>
        <authorList>
            <person name="Anh-Thu Weber A."/>
            <person name="Halstead-Nussloch G."/>
        </authorList>
    </citation>
    <scope>NUCLEOTIDE SEQUENCE [LARGE SCALE GENOMIC DNA]</scope>
    <source>
        <strain evidence="1">AATW-2023a</strain>
        <tissue evidence="1">Whole specimen</tissue>
    </source>
</reference>
<dbReference type="GO" id="GO:0030681">
    <property type="term" value="C:multimeric ribonuclease P complex"/>
    <property type="evidence" value="ECO:0007669"/>
    <property type="project" value="TreeGrafter"/>
</dbReference>
<name>A0AAN8Q390_PATCE</name>
<evidence type="ECO:0000313" key="2">
    <source>
        <dbReference type="Proteomes" id="UP001347796"/>
    </source>
</evidence>
<dbReference type="Pfam" id="PF08584">
    <property type="entry name" value="Ribonuc_P_40"/>
    <property type="match status" value="1"/>
</dbReference>
<gene>
    <name evidence="1" type="ORF">SNE40_008078</name>
</gene>
<sequence length="363" mass="41057">MSASVDFPSSTGKLIFEQSSFEADNKAHEKVVEKQNFNYSVSLILPAIEKPNVNWIKKLVETESYQIKNVPASLLVEEEFLGGFVRNGSLHLMSNKTHIDTDNCLALLPSGVMVLNLTKDTYESLGLEGKPSQYCLRKKTMRYVVQIDLKAASFVPGKKLYERVKTCLHQQTDLTFDLLVHWCPPNDQICPSSIKLYFEKRKFCSTLVPVDKCYRLIENFRHPVITSQQVEPTSSPDYQDVFEWLGCVACDINLDSTSSESYLSTLSCPTPHHISTVGCYYQLKGFFTSSDIALLLNLIRTSITDYPDCPWICLTVYGFCDSPVSGGSLEHGYCQGGENLYSYIIFPDQAYWLFRATDSFDMT</sequence>
<dbReference type="PANTHER" id="PTHR15396:SF1">
    <property type="entry name" value="RIBONUCLEASE P PROTEIN SUBUNIT P40"/>
    <property type="match status" value="1"/>
</dbReference>
<dbReference type="GO" id="GO:0004526">
    <property type="term" value="F:ribonuclease P activity"/>
    <property type="evidence" value="ECO:0007669"/>
    <property type="project" value="TreeGrafter"/>
</dbReference>
<dbReference type="GO" id="GO:0001682">
    <property type="term" value="P:tRNA 5'-leader removal"/>
    <property type="evidence" value="ECO:0007669"/>
    <property type="project" value="InterPro"/>
</dbReference>
<proteinExistence type="predicted"/>
<dbReference type="GO" id="GO:0000171">
    <property type="term" value="F:ribonuclease MRP activity"/>
    <property type="evidence" value="ECO:0007669"/>
    <property type="project" value="TreeGrafter"/>
</dbReference>
<dbReference type="InterPro" id="IPR013893">
    <property type="entry name" value="RNase_P_Rpp40"/>
</dbReference>
<organism evidence="1 2">
    <name type="scientific">Patella caerulea</name>
    <name type="common">Rayed Mediterranean limpet</name>
    <dbReference type="NCBI Taxonomy" id="87958"/>
    <lineage>
        <taxon>Eukaryota</taxon>
        <taxon>Metazoa</taxon>
        <taxon>Spiralia</taxon>
        <taxon>Lophotrochozoa</taxon>
        <taxon>Mollusca</taxon>
        <taxon>Gastropoda</taxon>
        <taxon>Patellogastropoda</taxon>
        <taxon>Patelloidea</taxon>
        <taxon>Patellidae</taxon>
        <taxon>Patella</taxon>
    </lineage>
</organism>
<dbReference type="Proteomes" id="UP001347796">
    <property type="component" value="Unassembled WGS sequence"/>
</dbReference>
<protein>
    <submittedName>
        <fullName evidence="1">Uncharacterized protein</fullName>
    </submittedName>
</protein>
<dbReference type="AlphaFoldDB" id="A0AAN8Q390"/>
<dbReference type="EMBL" id="JAZGQO010000006">
    <property type="protein sequence ID" value="KAK6185951.1"/>
    <property type="molecule type" value="Genomic_DNA"/>
</dbReference>
<keyword evidence="2" id="KW-1185">Reference proteome</keyword>
<dbReference type="GO" id="GO:0000447">
    <property type="term" value="P:endonucleolytic cleavage in ITS1 to separate SSU-rRNA from 5.8S rRNA and LSU-rRNA from tricistronic rRNA transcript (SSU-rRNA, 5.8S rRNA, LSU-rRNA)"/>
    <property type="evidence" value="ECO:0007669"/>
    <property type="project" value="TreeGrafter"/>
</dbReference>